<keyword evidence="2" id="KW-1185">Reference proteome</keyword>
<evidence type="ECO:0000313" key="2">
    <source>
        <dbReference type="Proteomes" id="UP000008021"/>
    </source>
</evidence>
<protein>
    <submittedName>
        <fullName evidence="1">Uncharacterized protein</fullName>
    </submittedName>
</protein>
<name>A0A0E0DYE1_9ORYZ</name>
<dbReference type="HOGENOM" id="CLU_2908026_0_0_1"/>
<dbReference type="AlphaFoldDB" id="A0A0E0DYE1"/>
<dbReference type="EnsemblPlants" id="OMERI06G07450.1">
    <property type="protein sequence ID" value="OMERI06G07450.1"/>
    <property type="gene ID" value="OMERI06G07450"/>
</dbReference>
<reference evidence="1" key="1">
    <citation type="submission" date="2015-04" db="UniProtKB">
        <authorList>
            <consortium name="EnsemblPlants"/>
        </authorList>
    </citation>
    <scope>IDENTIFICATION</scope>
</reference>
<accession>A0A0E0DYE1</accession>
<dbReference type="Proteomes" id="UP000008021">
    <property type="component" value="Chromosome 6"/>
</dbReference>
<evidence type="ECO:0000313" key="1">
    <source>
        <dbReference type="EnsemblPlants" id="OMERI06G07450.1"/>
    </source>
</evidence>
<dbReference type="Gramene" id="OMERI06G07450.1">
    <property type="protein sequence ID" value="OMERI06G07450.1"/>
    <property type="gene ID" value="OMERI06G07450"/>
</dbReference>
<reference evidence="1" key="2">
    <citation type="submission" date="2018-05" db="EMBL/GenBank/DDBJ databases">
        <title>OmerRS3 (Oryza meridionalis Reference Sequence Version 3).</title>
        <authorList>
            <person name="Zhang J."/>
            <person name="Kudrna D."/>
            <person name="Lee S."/>
            <person name="Talag J."/>
            <person name="Welchert J."/>
            <person name="Wing R.A."/>
        </authorList>
    </citation>
    <scope>NUCLEOTIDE SEQUENCE [LARGE SCALE GENOMIC DNA]</scope>
    <source>
        <strain evidence="1">cv. OR44</strain>
    </source>
</reference>
<organism evidence="1">
    <name type="scientific">Oryza meridionalis</name>
    <dbReference type="NCBI Taxonomy" id="40149"/>
    <lineage>
        <taxon>Eukaryota</taxon>
        <taxon>Viridiplantae</taxon>
        <taxon>Streptophyta</taxon>
        <taxon>Embryophyta</taxon>
        <taxon>Tracheophyta</taxon>
        <taxon>Spermatophyta</taxon>
        <taxon>Magnoliopsida</taxon>
        <taxon>Liliopsida</taxon>
        <taxon>Poales</taxon>
        <taxon>Poaceae</taxon>
        <taxon>BOP clade</taxon>
        <taxon>Oryzoideae</taxon>
        <taxon>Oryzeae</taxon>
        <taxon>Oryzinae</taxon>
        <taxon>Oryza</taxon>
    </lineage>
</organism>
<proteinExistence type="predicted"/>
<sequence>MMTMANLAIEHANMVLSPISLSGWILSNFQCQLKQEDKWAKFMSNFLRVQVGIPRTEEQSVVVHA</sequence>